<reference evidence="2" key="2">
    <citation type="submission" date="2014-03" db="EMBL/GenBank/DDBJ databases">
        <authorList>
            <person name="Genoscope - CEA"/>
        </authorList>
    </citation>
    <scope>NUCLEOTIDE SEQUENCE</scope>
</reference>
<evidence type="ECO:0000313" key="2">
    <source>
        <dbReference type="EMBL" id="CDQ67966.1"/>
    </source>
</evidence>
<feature type="region of interest" description="Disordered" evidence="1">
    <location>
        <begin position="121"/>
        <end position="142"/>
    </location>
</feature>
<evidence type="ECO:0000256" key="1">
    <source>
        <dbReference type="SAM" id="MobiDB-lite"/>
    </source>
</evidence>
<organism evidence="2 3">
    <name type="scientific">Oncorhynchus mykiss</name>
    <name type="common">Rainbow trout</name>
    <name type="synonym">Salmo gairdneri</name>
    <dbReference type="NCBI Taxonomy" id="8022"/>
    <lineage>
        <taxon>Eukaryota</taxon>
        <taxon>Metazoa</taxon>
        <taxon>Chordata</taxon>
        <taxon>Craniata</taxon>
        <taxon>Vertebrata</taxon>
        <taxon>Euteleostomi</taxon>
        <taxon>Actinopterygii</taxon>
        <taxon>Neopterygii</taxon>
        <taxon>Teleostei</taxon>
        <taxon>Protacanthopterygii</taxon>
        <taxon>Salmoniformes</taxon>
        <taxon>Salmonidae</taxon>
        <taxon>Salmoninae</taxon>
        <taxon>Oncorhynchus</taxon>
    </lineage>
</organism>
<accession>A0A060WLJ3</accession>
<proteinExistence type="predicted"/>
<dbReference type="EMBL" id="FR904606">
    <property type="protein sequence ID" value="CDQ67966.1"/>
    <property type="molecule type" value="Genomic_DNA"/>
</dbReference>
<dbReference type="Proteomes" id="UP000193380">
    <property type="component" value="Unassembled WGS sequence"/>
</dbReference>
<name>A0A060WLJ3_ONCMY</name>
<dbReference type="Pfam" id="PF15015">
    <property type="entry name" value="NYD-SP12_N"/>
    <property type="match status" value="1"/>
</dbReference>
<dbReference type="STRING" id="8022.A0A060WLJ3"/>
<dbReference type="AlphaFoldDB" id="A0A060WLJ3"/>
<protein>
    <submittedName>
        <fullName evidence="2">Uncharacterized protein</fullName>
    </submittedName>
</protein>
<dbReference type="GO" id="GO:0007283">
    <property type="term" value="P:spermatogenesis"/>
    <property type="evidence" value="ECO:0007669"/>
    <property type="project" value="InterPro"/>
</dbReference>
<dbReference type="PaxDb" id="8022-A0A060WLJ3"/>
<dbReference type="GO" id="GO:0005794">
    <property type="term" value="C:Golgi apparatus"/>
    <property type="evidence" value="ECO:0007669"/>
    <property type="project" value="InterPro"/>
</dbReference>
<sequence>MFPCFSHAVFVPRQQAGFSPGSGLVERLQYAGYLGQIQRSREQTVILHQALAELAVAPYLQDLSHAETSLLQALMADTMDTLEGRRTDRERVWNEMQKVGMLEDLLFQLEETYLKNKAQRASRKQRAGVQGAEGKARGRPKAGVKIEAKGGGTVVTDKAKVRPTETQQETAPCFSLLCKALYMKMVRMAI</sequence>
<reference evidence="2" key="1">
    <citation type="journal article" date="2014" name="Nat. Commun.">
        <title>The rainbow trout genome provides novel insights into evolution after whole-genome duplication in vertebrates.</title>
        <authorList>
            <person name="Berthelot C."/>
            <person name="Brunet F."/>
            <person name="Chalopin D."/>
            <person name="Juanchich A."/>
            <person name="Bernard M."/>
            <person name="Noel B."/>
            <person name="Bento P."/>
            <person name="Da Silva C."/>
            <person name="Labadie K."/>
            <person name="Alberti A."/>
            <person name="Aury J.M."/>
            <person name="Louis A."/>
            <person name="Dehais P."/>
            <person name="Bardou P."/>
            <person name="Montfort J."/>
            <person name="Klopp C."/>
            <person name="Cabau C."/>
            <person name="Gaspin C."/>
            <person name="Thorgaard G.H."/>
            <person name="Boussaha M."/>
            <person name="Quillet E."/>
            <person name="Guyomard R."/>
            <person name="Galiana D."/>
            <person name="Bobe J."/>
            <person name="Volff J.N."/>
            <person name="Genet C."/>
            <person name="Wincker P."/>
            <person name="Jaillon O."/>
            <person name="Roest Crollius H."/>
            <person name="Guiguen Y."/>
        </authorList>
    </citation>
    <scope>NUCLEOTIDE SEQUENCE [LARGE SCALE GENOMIC DNA]</scope>
</reference>
<gene>
    <name evidence="2" type="ORF">GSONMT00033348001</name>
</gene>
<dbReference type="PANTHER" id="PTHR47228">
    <property type="entry name" value="SPERMATOGENESIS-ASSOCIATED PROTEIN 16"/>
    <property type="match status" value="1"/>
</dbReference>
<evidence type="ECO:0000313" key="3">
    <source>
        <dbReference type="Proteomes" id="UP000193380"/>
    </source>
</evidence>
<dbReference type="InterPro" id="IPR029161">
    <property type="entry name" value="SPATA16"/>
</dbReference>
<dbReference type="PANTHER" id="PTHR47228:SF1">
    <property type="entry name" value="SPERMATOGENESIS-ASSOCIATED PROTEIN 16"/>
    <property type="match status" value="1"/>
</dbReference>